<evidence type="ECO:0000256" key="3">
    <source>
        <dbReference type="ARBA" id="ARBA00022692"/>
    </source>
</evidence>
<comment type="caution">
    <text evidence="9">The sequence shown here is derived from an EMBL/GenBank/DDBJ whole genome shotgun (WGS) entry which is preliminary data.</text>
</comment>
<keyword evidence="5 6" id="KW-0472">Membrane</keyword>
<gene>
    <name evidence="9" type="primary">ANO4_18</name>
    <name evidence="9" type="ORF">OS493_003129</name>
</gene>
<evidence type="ECO:0000256" key="7">
    <source>
        <dbReference type="SAM" id="MobiDB-lite"/>
    </source>
</evidence>
<dbReference type="AlphaFoldDB" id="A0A9X0CH53"/>
<feature type="transmembrane region" description="Helical" evidence="6">
    <location>
        <begin position="57"/>
        <end position="80"/>
    </location>
</feature>
<evidence type="ECO:0000313" key="10">
    <source>
        <dbReference type="Proteomes" id="UP001163046"/>
    </source>
</evidence>
<feature type="transmembrane region" description="Helical" evidence="6">
    <location>
        <begin position="223"/>
        <end position="244"/>
    </location>
</feature>
<keyword evidence="4 6" id="KW-1133">Transmembrane helix</keyword>
<reference evidence="9" key="1">
    <citation type="submission" date="2023-01" db="EMBL/GenBank/DDBJ databases">
        <title>Genome assembly of the deep-sea coral Lophelia pertusa.</title>
        <authorList>
            <person name="Herrera S."/>
            <person name="Cordes E."/>
        </authorList>
    </citation>
    <scope>NUCLEOTIDE SEQUENCE</scope>
    <source>
        <strain evidence="9">USNM1676648</strain>
        <tissue evidence="9">Polyp</tissue>
    </source>
</reference>
<comment type="subcellular location">
    <subcellularLocation>
        <location evidence="1 6">Membrane</location>
        <topology evidence="1 6">Multi-pass membrane protein</topology>
    </subcellularLocation>
</comment>
<evidence type="ECO:0000256" key="4">
    <source>
        <dbReference type="ARBA" id="ARBA00022989"/>
    </source>
</evidence>
<evidence type="ECO:0000256" key="1">
    <source>
        <dbReference type="ARBA" id="ARBA00004141"/>
    </source>
</evidence>
<name>A0A9X0CH53_9CNID</name>
<dbReference type="InterPro" id="IPR007632">
    <property type="entry name" value="Anoctamin"/>
</dbReference>
<accession>A0A9X0CH53</accession>
<evidence type="ECO:0000259" key="8">
    <source>
        <dbReference type="Pfam" id="PF04547"/>
    </source>
</evidence>
<dbReference type="InterPro" id="IPR049452">
    <property type="entry name" value="Anoctamin_TM"/>
</dbReference>
<evidence type="ECO:0000256" key="5">
    <source>
        <dbReference type="ARBA" id="ARBA00023136"/>
    </source>
</evidence>
<dbReference type="EMBL" id="MU827778">
    <property type="protein sequence ID" value="KAJ7340385.1"/>
    <property type="molecule type" value="Genomic_DNA"/>
</dbReference>
<feature type="compositionally biased region" description="Acidic residues" evidence="7">
    <location>
        <begin position="270"/>
        <end position="290"/>
    </location>
</feature>
<evidence type="ECO:0000313" key="9">
    <source>
        <dbReference type="EMBL" id="KAJ7340385.1"/>
    </source>
</evidence>
<keyword evidence="3 6" id="KW-0812">Transmembrane</keyword>
<evidence type="ECO:0000256" key="6">
    <source>
        <dbReference type="RuleBase" id="RU280814"/>
    </source>
</evidence>
<dbReference type="PANTHER" id="PTHR12308:SF84">
    <property type="entry name" value="ANOCTAMIN"/>
    <property type="match status" value="1"/>
</dbReference>
<dbReference type="GO" id="GO:0005886">
    <property type="term" value="C:plasma membrane"/>
    <property type="evidence" value="ECO:0007669"/>
    <property type="project" value="TreeGrafter"/>
</dbReference>
<dbReference type="GO" id="GO:0005254">
    <property type="term" value="F:chloride channel activity"/>
    <property type="evidence" value="ECO:0007669"/>
    <property type="project" value="TreeGrafter"/>
</dbReference>
<dbReference type="Proteomes" id="UP001163046">
    <property type="component" value="Unassembled WGS sequence"/>
</dbReference>
<comment type="similarity">
    <text evidence="2 6">Belongs to the anoctamin family.</text>
</comment>
<protein>
    <recommendedName>
        <fullName evidence="6">Anoctamin</fullName>
    </recommendedName>
</protein>
<proteinExistence type="inferred from homology"/>
<dbReference type="OrthoDB" id="296386at2759"/>
<organism evidence="9 10">
    <name type="scientific">Desmophyllum pertusum</name>
    <dbReference type="NCBI Taxonomy" id="174260"/>
    <lineage>
        <taxon>Eukaryota</taxon>
        <taxon>Metazoa</taxon>
        <taxon>Cnidaria</taxon>
        <taxon>Anthozoa</taxon>
        <taxon>Hexacorallia</taxon>
        <taxon>Scleractinia</taxon>
        <taxon>Caryophylliina</taxon>
        <taxon>Caryophylliidae</taxon>
        <taxon>Desmophyllum</taxon>
    </lineage>
</organism>
<feature type="region of interest" description="Disordered" evidence="7">
    <location>
        <begin position="263"/>
        <end position="290"/>
    </location>
</feature>
<dbReference type="Pfam" id="PF04547">
    <property type="entry name" value="Anoctamin"/>
    <property type="match status" value="1"/>
</dbReference>
<keyword evidence="10" id="KW-1185">Reference proteome</keyword>
<evidence type="ECO:0000256" key="2">
    <source>
        <dbReference type="ARBA" id="ARBA00009671"/>
    </source>
</evidence>
<feature type="domain" description="Anoctamin transmembrane" evidence="8">
    <location>
        <begin position="1"/>
        <end position="258"/>
    </location>
</feature>
<dbReference type="PANTHER" id="PTHR12308">
    <property type="entry name" value="ANOCTAMIN"/>
    <property type="match status" value="1"/>
</dbReference>
<sequence>MVGKQIIGNIVELGIPSLVLWSKRRKLDDSTDRPQYIKDHDLSALKNHYLFWEYLEIVLQFGFVTMFVAAFPLGPVFALINAVMEIRVDAINFVSHHRRPQTVRIEDIGAWYGVLEAVARVAVLMNAFVLAFTSEFIPKLVYRYKYAPDRHLPGGGTLKGYINNSLSYIDLKTLYSLEPGTEPVNPTENVNYTRDYCRYSSYRESIWPYDNSKEYWNLIAARLAFVVAFLFVVYSVTTLIAWIVPDVPENLKFKKAREKQVVKDKLGGPGDDDDDDEEESEDEDVEEKNE</sequence>
<comment type="caution">
    <text evidence="6">Lacks conserved residue(s) required for the propagation of feature annotation.</text>
</comment>